<evidence type="ECO:0000256" key="6">
    <source>
        <dbReference type="RuleBase" id="RU361277"/>
    </source>
</evidence>
<evidence type="ECO:0000313" key="9">
    <source>
        <dbReference type="EMBL" id="MBS7456272.1"/>
    </source>
</evidence>
<organism evidence="8">
    <name type="scientific">Coralloluteibacterium stylophorae</name>
    <dbReference type="NCBI Taxonomy" id="1776034"/>
    <lineage>
        <taxon>Bacteria</taxon>
        <taxon>Pseudomonadati</taxon>
        <taxon>Pseudomonadota</taxon>
        <taxon>Gammaproteobacteria</taxon>
        <taxon>Lysobacterales</taxon>
        <taxon>Lysobacteraceae</taxon>
        <taxon>Coralloluteibacterium</taxon>
    </lineage>
</organism>
<dbReference type="PANTHER" id="PTHR43350">
    <property type="entry name" value="NAD-DEPENDENT ALCOHOL DEHYDROGENASE"/>
    <property type="match status" value="1"/>
</dbReference>
<evidence type="ECO:0000256" key="3">
    <source>
        <dbReference type="ARBA" id="ARBA00022723"/>
    </source>
</evidence>
<proteinExistence type="inferred from homology"/>
<evidence type="ECO:0000256" key="1">
    <source>
        <dbReference type="ARBA" id="ARBA00001947"/>
    </source>
</evidence>
<dbReference type="Proteomes" id="UP000675747">
    <property type="component" value="Unassembled WGS sequence"/>
</dbReference>
<dbReference type="InterPro" id="IPR002328">
    <property type="entry name" value="ADH_Zn_CS"/>
</dbReference>
<dbReference type="SUPFAM" id="SSF51735">
    <property type="entry name" value="NAD(P)-binding Rossmann-fold domains"/>
    <property type="match status" value="1"/>
</dbReference>
<dbReference type="Pfam" id="PF00107">
    <property type="entry name" value="ADH_zinc_N"/>
    <property type="match status" value="1"/>
</dbReference>
<dbReference type="CDD" id="cd08269">
    <property type="entry name" value="Zn_ADH9"/>
    <property type="match status" value="1"/>
</dbReference>
<evidence type="ECO:0000313" key="8">
    <source>
        <dbReference type="EMBL" id="MBR0562707.1"/>
    </source>
</evidence>
<dbReference type="EMBL" id="JAGQFT020000002">
    <property type="protein sequence ID" value="MBS7456272.1"/>
    <property type="molecule type" value="Genomic_DNA"/>
</dbReference>
<accession>A0A8J7VT69</accession>
<dbReference type="InterPro" id="IPR013154">
    <property type="entry name" value="ADH-like_N"/>
</dbReference>
<dbReference type="Pfam" id="PF08240">
    <property type="entry name" value="ADH_N"/>
    <property type="match status" value="1"/>
</dbReference>
<evidence type="ECO:0000256" key="2">
    <source>
        <dbReference type="ARBA" id="ARBA00008072"/>
    </source>
</evidence>
<evidence type="ECO:0000259" key="7">
    <source>
        <dbReference type="SMART" id="SM00829"/>
    </source>
</evidence>
<evidence type="ECO:0000313" key="10">
    <source>
        <dbReference type="Proteomes" id="UP000675747"/>
    </source>
</evidence>
<dbReference type="InterPro" id="IPR020843">
    <property type="entry name" value="ER"/>
</dbReference>
<reference evidence="9 10" key="1">
    <citation type="journal article" date="2021" name="Microbiol. Resour. Announc.">
        <title>Draft Genome Sequence of Coralloluteibacterium stylophorae LMG 29479T.</title>
        <authorList>
            <person name="Karlyshev A.V."/>
            <person name="Kudryashova E.B."/>
            <person name="Ariskina E.V."/>
            <person name="Conroy A.P."/>
            <person name="Abidueva E.Y."/>
        </authorList>
    </citation>
    <scope>NUCLEOTIDE SEQUENCE [LARGE SCALE GENOMIC DNA]</scope>
    <source>
        <strain evidence="9 10">LMG 29479</strain>
    </source>
</reference>
<evidence type="ECO:0000256" key="5">
    <source>
        <dbReference type="ARBA" id="ARBA00023002"/>
    </source>
</evidence>
<dbReference type="SMART" id="SM00829">
    <property type="entry name" value="PKS_ER"/>
    <property type="match status" value="1"/>
</dbReference>
<dbReference type="RefSeq" id="WP_211926647.1">
    <property type="nucleotide sequence ID" value="NZ_JAGQFT020000002.1"/>
</dbReference>
<dbReference type="InterPro" id="IPR013149">
    <property type="entry name" value="ADH-like_C"/>
</dbReference>
<gene>
    <name evidence="9" type="ORF">KB893_003865</name>
    <name evidence="8" type="ORF">KB893_09290</name>
</gene>
<dbReference type="GO" id="GO:0008270">
    <property type="term" value="F:zinc ion binding"/>
    <property type="evidence" value="ECO:0007669"/>
    <property type="project" value="InterPro"/>
</dbReference>
<dbReference type="EMBL" id="JAGQFT010000070">
    <property type="protein sequence ID" value="MBR0562707.1"/>
    <property type="molecule type" value="Genomic_DNA"/>
</dbReference>
<comment type="similarity">
    <text evidence="2 6">Belongs to the zinc-containing alcohol dehydrogenase family.</text>
</comment>
<dbReference type="SUPFAM" id="SSF50129">
    <property type="entry name" value="GroES-like"/>
    <property type="match status" value="1"/>
</dbReference>
<comment type="caution">
    <text evidence="8">The sequence shown here is derived from an EMBL/GenBank/DDBJ whole genome shotgun (WGS) entry which is preliminary data.</text>
</comment>
<dbReference type="PROSITE" id="PS00059">
    <property type="entry name" value="ADH_ZINC"/>
    <property type="match status" value="1"/>
</dbReference>
<keyword evidence="3 6" id="KW-0479">Metal-binding</keyword>
<dbReference type="Gene3D" id="3.90.180.10">
    <property type="entry name" value="Medium-chain alcohol dehydrogenases, catalytic domain"/>
    <property type="match status" value="2"/>
</dbReference>
<protein>
    <submittedName>
        <fullName evidence="8">Zinc-binding dehydrogenase</fullName>
    </submittedName>
</protein>
<keyword evidence="5" id="KW-0560">Oxidoreductase</keyword>
<feature type="domain" description="Enoyl reductase (ER)" evidence="7">
    <location>
        <begin position="18"/>
        <end position="324"/>
    </location>
</feature>
<dbReference type="InterPro" id="IPR011032">
    <property type="entry name" value="GroES-like_sf"/>
</dbReference>
<keyword evidence="10" id="KW-1185">Reference proteome</keyword>
<dbReference type="GO" id="GO:0016616">
    <property type="term" value="F:oxidoreductase activity, acting on the CH-OH group of donors, NAD or NADP as acceptor"/>
    <property type="evidence" value="ECO:0007669"/>
    <property type="project" value="UniProtKB-ARBA"/>
</dbReference>
<dbReference type="AlphaFoldDB" id="A0A8J7VT69"/>
<comment type="cofactor">
    <cofactor evidence="1 6">
        <name>Zn(2+)</name>
        <dbReference type="ChEBI" id="CHEBI:29105"/>
    </cofactor>
</comment>
<name>A0A8J7VT69_9GAMM</name>
<keyword evidence="4 6" id="KW-0862">Zinc</keyword>
<dbReference type="InterPro" id="IPR036291">
    <property type="entry name" value="NAD(P)-bd_dom_sf"/>
</dbReference>
<evidence type="ECO:0000256" key="4">
    <source>
        <dbReference type="ARBA" id="ARBA00022833"/>
    </source>
</evidence>
<dbReference type="Gene3D" id="3.40.50.720">
    <property type="entry name" value="NAD(P)-binding Rossmann-like Domain"/>
    <property type="match status" value="1"/>
</dbReference>
<reference evidence="8" key="2">
    <citation type="submission" date="2021-04" db="EMBL/GenBank/DDBJ databases">
        <authorList>
            <person name="Karlyshev A.V."/>
        </authorList>
    </citation>
    <scope>NUCLEOTIDE SEQUENCE</scope>
    <source>
        <strain evidence="8">LMG 29479</strain>
    </source>
</reference>
<sequence length="333" mass="35243">MPSESQATMRAAVLVEPGRFEVREVARPQPGAGEVRVRLQGSGVCASNIPAFEGREWFSYPMPPGDLGHEGWGVVDAVGEGVAGIRVGERVAALSFKAYAEYDVAAADQLVALPEPLGDAPFPGEALGCVMNILRRADVQPGQTVAIVGVGFLGAALTQLITGMGARVIGISRSDSSLQLAKDCGAWQTVAMHDHWEIIEKVKALTDGAFCERVIEATGKPWPLDLAGELTGFGGKLVIAGFHQDGLRSVNVQLWNWRGIDVINAHERDPQVAVEGVRQAVRAVAEGRLSLAPLITHTWGLADITAALAAVKDRPSGFTKGVVLMEEATDGAR</sequence>
<dbReference type="PANTHER" id="PTHR43350:SF17">
    <property type="entry name" value="NAD-DEPENDENT ALCOHOL DEHYDROGENASE"/>
    <property type="match status" value="1"/>
</dbReference>